<comment type="caution">
    <text evidence="7">The sequence shown here is derived from an EMBL/GenBank/DDBJ whole genome shotgun (WGS) entry which is preliminary data.</text>
</comment>
<dbReference type="AlphaFoldDB" id="A0A328CB21"/>
<dbReference type="GO" id="GO:0006412">
    <property type="term" value="P:translation"/>
    <property type="evidence" value="ECO:0007669"/>
    <property type="project" value="UniProtKB-UniRule"/>
</dbReference>
<dbReference type="HAMAP" id="MF_01369_B">
    <property type="entry name" value="Ribosomal_uL23_B"/>
    <property type="match status" value="1"/>
</dbReference>
<evidence type="ECO:0000256" key="3">
    <source>
        <dbReference type="ARBA" id="ARBA00022884"/>
    </source>
</evidence>
<evidence type="ECO:0000256" key="6">
    <source>
        <dbReference type="HAMAP-Rule" id="MF_01369"/>
    </source>
</evidence>
<dbReference type="SUPFAM" id="SSF54189">
    <property type="entry name" value="Ribosomal proteins S24e, L23 and L15e"/>
    <property type="match status" value="1"/>
</dbReference>
<dbReference type="FunFam" id="3.30.70.330:FF:000001">
    <property type="entry name" value="50S ribosomal protein L23"/>
    <property type="match status" value="1"/>
</dbReference>
<dbReference type="NCBIfam" id="NF004359">
    <property type="entry name" value="PRK05738.1-3"/>
    <property type="match status" value="1"/>
</dbReference>
<dbReference type="Gene3D" id="3.30.70.330">
    <property type="match status" value="1"/>
</dbReference>
<dbReference type="PANTHER" id="PTHR11620">
    <property type="entry name" value="60S RIBOSOMAL PROTEIN L23A"/>
    <property type="match status" value="1"/>
</dbReference>
<gene>
    <name evidence="6" type="primary">rplW</name>
    <name evidence="7" type="ORF">DL240_02185</name>
</gene>
<reference evidence="7 8" key="1">
    <citation type="submission" date="2018-05" db="EMBL/GenBank/DDBJ databases">
        <title>Lujinxingia marina gen. nov. sp. nov., a new facultative anaerobic member of the class Deltaproteobacteria, and proposal of Lujinxingaceae fam. nov.</title>
        <authorList>
            <person name="Li C.-M."/>
        </authorList>
    </citation>
    <scope>NUCLEOTIDE SEQUENCE [LARGE SCALE GENOMIC DNA]</scope>
    <source>
        <strain evidence="7 8">B210</strain>
    </source>
</reference>
<dbReference type="GO" id="GO:1990904">
    <property type="term" value="C:ribonucleoprotein complex"/>
    <property type="evidence" value="ECO:0007669"/>
    <property type="project" value="UniProtKB-KW"/>
</dbReference>
<dbReference type="InterPro" id="IPR013025">
    <property type="entry name" value="Ribosomal_uL23-like"/>
</dbReference>
<comment type="similarity">
    <text evidence="1 6">Belongs to the universal ribosomal protein uL23 family.</text>
</comment>
<keyword evidence="3 6" id="KW-0694">RNA-binding</keyword>
<dbReference type="GO" id="GO:0019843">
    <property type="term" value="F:rRNA binding"/>
    <property type="evidence" value="ECO:0007669"/>
    <property type="project" value="UniProtKB-UniRule"/>
</dbReference>
<keyword evidence="8" id="KW-1185">Reference proteome</keyword>
<sequence>MTNLYDIIIRPALTEKTTQLAEHNQYVFRVDRKANKYQIRQAVEKLFGVDVVKVNTLVMPSKPKRVGRNIGRRAAFKKAIVTVADGQTIDLYALEGTEAVGEV</sequence>
<dbReference type="OrthoDB" id="9793353at2"/>
<evidence type="ECO:0000256" key="4">
    <source>
        <dbReference type="ARBA" id="ARBA00022980"/>
    </source>
</evidence>
<proteinExistence type="inferred from homology"/>
<evidence type="ECO:0000256" key="1">
    <source>
        <dbReference type="ARBA" id="ARBA00006700"/>
    </source>
</evidence>
<dbReference type="Proteomes" id="UP000249169">
    <property type="component" value="Unassembled WGS sequence"/>
</dbReference>
<dbReference type="NCBIfam" id="NF004366">
    <property type="entry name" value="PRK05738.3-2"/>
    <property type="match status" value="1"/>
</dbReference>
<evidence type="ECO:0000256" key="5">
    <source>
        <dbReference type="ARBA" id="ARBA00023274"/>
    </source>
</evidence>
<protein>
    <recommendedName>
        <fullName evidence="6">Large ribosomal subunit protein uL23</fullName>
    </recommendedName>
</protein>
<dbReference type="RefSeq" id="WP_111728216.1">
    <property type="nucleotide sequence ID" value="NZ_QHKO01000001.1"/>
</dbReference>
<keyword evidence="2 6" id="KW-0699">rRNA-binding</keyword>
<dbReference type="InterPro" id="IPR012677">
    <property type="entry name" value="Nucleotide-bd_a/b_plait_sf"/>
</dbReference>
<evidence type="ECO:0000256" key="2">
    <source>
        <dbReference type="ARBA" id="ARBA00022730"/>
    </source>
</evidence>
<dbReference type="GO" id="GO:0003735">
    <property type="term" value="F:structural constituent of ribosome"/>
    <property type="evidence" value="ECO:0007669"/>
    <property type="project" value="InterPro"/>
</dbReference>
<name>A0A328CB21_9DELT</name>
<evidence type="ECO:0000313" key="8">
    <source>
        <dbReference type="Proteomes" id="UP000249169"/>
    </source>
</evidence>
<keyword evidence="5 6" id="KW-0687">Ribonucleoprotein</keyword>
<dbReference type="InterPro" id="IPR012678">
    <property type="entry name" value="Ribosomal_uL23/eL15/eS24_sf"/>
</dbReference>
<evidence type="ECO:0000313" key="7">
    <source>
        <dbReference type="EMBL" id="RAL25044.1"/>
    </source>
</evidence>
<dbReference type="GO" id="GO:0005840">
    <property type="term" value="C:ribosome"/>
    <property type="evidence" value="ECO:0007669"/>
    <property type="project" value="UniProtKB-KW"/>
</dbReference>
<dbReference type="Pfam" id="PF00276">
    <property type="entry name" value="Ribosomal_L23"/>
    <property type="match status" value="1"/>
</dbReference>
<dbReference type="NCBIfam" id="NF004363">
    <property type="entry name" value="PRK05738.2-4"/>
    <property type="match status" value="1"/>
</dbReference>
<keyword evidence="4 6" id="KW-0689">Ribosomal protein</keyword>
<comment type="subunit">
    <text evidence="6">Part of the 50S ribosomal subunit. Contacts protein L29, and trigger factor when it is bound to the ribosome.</text>
</comment>
<accession>A0A328CB21</accession>
<organism evidence="7 8">
    <name type="scientific">Lujinxingia litoralis</name>
    <dbReference type="NCBI Taxonomy" id="2211119"/>
    <lineage>
        <taxon>Bacteria</taxon>
        <taxon>Deltaproteobacteria</taxon>
        <taxon>Bradymonadales</taxon>
        <taxon>Lujinxingiaceae</taxon>
        <taxon>Lujinxingia</taxon>
    </lineage>
</organism>
<dbReference type="EMBL" id="QHKO01000001">
    <property type="protein sequence ID" value="RAL25044.1"/>
    <property type="molecule type" value="Genomic_DNA"/>
</dbReference>
<comment type="function">
    <text evidence="6">One of the early assembly proteins it binds 23S rRNA. One of the proteins that surrounds the polypeptide exit tunnel on the outside of the ribosome. Forms the main docking site for trigger factor binding to the ribosome.</text>
</comment>